<dbReference type="OMA" id="LWLDWHE"/>
<dbReference type="Proteomes" id="UP000007267">
    <property type="component" value="Unassembled WGS sequence"/>
</dbReference>
<dbReference type="EMBL" id="AGCU01035818">
    <property type="status" value="NOT_ANNOTATED_CDS"/>
    <property type="molecule type" value="Genomic_DNA"/>
</dbReference>
<evidence type="ECO:0000313" key="2">
    <source>
        <dbReference type="Proteomes" id="UP000007267"/>
    </source>
</evidence>
<reference evidence="2" key="1">
    <citation type="submission" date="2011-10" db="EMBL/GenBank/DDBJ databases">
        <authorList>
            <consortium name="Soft-shell Turtle Genome Consortium"/>
        </authorList>
    </citation>
    <scope>NUCLEOTIDE SEQUENCE [LARGE SCALE GENOMIC DNA]</scope>
    <source>
        <strain evidence="2">Daiwa-1</strain>
    </source>
</reference>
<organism evidence="1 2">
    <name type="scientific">Pelodiscus sinensis</name>
    <name type="common">Chinese softshell turtle</name>
    <name type="synonym">Trionyx sinensis</name>
    <dbReference type="NCBI Taxonomy" id="13735"/>
    <lineage>
        <taxon>Eukaryota</taxon>
        <taxon>Metazoa</taxon>
        <taxon>Chordata</taxon>
        <taxon>Craniata</taxon>
        <taxon>Vertebrata</taxon>
        <taxon>Euteleostomi</taxon>
        <taxon>Archelosauria</taxon>
        <taxon>Testudinata</taxon>
        <taxon>Testudines</taxon>
        <taxon>Cryptodira</taxon>
        <taxon>Trionychia</taxon>
        <taxon>Trionychidae</taxon>
        <taxon>Pelodiscus</taxon>
    </lineage>
</organism>
<evidence type="ECO:0000313" key="1">
    <source>
        <dbReference type="Ensembl" id="ENSPSIP00000002759.1"/>
    </source>
</evidence>
<dbReference type="PANTHER" id="PTHR32026">
    <property type="entry name" value="METHYLTRANSFERASE-LIKE PROTEIN 24"/>
    <property type="match status" value="1"/>
</dbReference>
<dbReference type="PANTHER" id="PTHR32026:SF23">
    <property type="entry name" value="METHYLTRANSFERASE-LIKE PROTEIN 24"/>
    <property type="match status" value="1"/>
</dbReference>
<dbReference type="eggNOG" id="ENOG502QRD5">
    <property type="taxonomic scope" value="Eukaryota"/>
</dbReference>
<sequence length="200" mass="23744">MPAAWLKLPQEKCLVYTFSMVKRSLEFSQRMSEMRCQVHSFGQTPYTQTDWHKGQVQHHPLWLDWHEQRPAASSQRWRSPSKRLNQIMRDFGHKKIDVLEADWASAEWKILESILVDGTVATVHQLILALHLHWPGFEVSGSEAAVVRYWYSLLKALEERGFRLFHSFKDLRKPQLFLHKPLFNASSSYTLSWVNTYWRY</sequence>
<dbReference type="EMBL" id="AGCU01035816">
    <property type="status" value="NOT_ANNOTATED_CDS"/>
    <property type="molecule type" value="Genomic_DNA"/>
</dbReference>
<proteinExistence type="predicted"/>
<protein>
    <submittedName>
        <fullName evidence="1">Methyltransferase-like protein 24</fullName>
    </submittedName>
</protein>
<dbReference type="InterPro" id="IPR026913">
    <property type="entry name" value="METTL24"/>
</dbReference>
<dbReference type="GeneTree" id="ENSGT00390000002881"/>
<reference evidence="1" key="4">
    <citation type="submission" date="2025-09" db="UniProtKB">
        <authorList>
            <consortium name="Ensembl"/>
        </authorList>
    </citation>
    <scope>IDENTIFICATION</scope>
</reference>
<dbReference type="HOGENOM" id="CLU_061403_1_0_1"/>
<dbReference type="Ensembl" id="ENSPSIT00000002770.1">
    <property type="protein sequence ID" value="ENSPSIP00000002759.1"/>
    <property type="gene ID" value="ENSPSIG00000002689.1"/>
</dbReference>
<name>K7F3Z9_PELSI</name>
<reference evidence="2" key="2">
    <citation type="journal article" date="2013" name="Nat. Genet.">
        <title>The draft genomes of soft-shell turtle and green sea turtle yield insights into the development and evolution of the turtle-specific body plan.</title>
        <authorList>
            <person name="Wang Z."/>
            <person name="Pascual-Anaya J."/>
            <person name="Zadissa A."/>
            <person name="Li W."/>
            <person name="Niimura Y."/>
            <person name="Huang Z."/>
            <person name="Li C."/>
            <person name="White S."/>
            <person name="Xiong Z."/>
            <person name="Fang D."/>
            <person name="Wang B."/>
            <person name="Ming Y."/>
            <person name="Chen Y."/>
            <person name="Zheng Y."/>
            <person name="Kuraku S."/>
            <person name="Pignatelli M."/>
            <person name="Herrero J."/>
            <person name="Beal K."/>
            <person name="Nozawa M."/>
            <person name="Li Q."/>
            <person name="Wang J."/>
            <person name="Zhang H."/>
            <person name="Yu L."/>
            <person name="Shigenobu S."/>
            <person name="Wang J."/>
            <person name="Liu J."/>
            <person name="Flicek P."/>
            <person name="Searle S."/>
            <person name="Wang J."/>
            <person name="Kuratani S."/>
            <person name="Yin Y."/>
            <person name="Aken B."/>
            <person name="Zhang G."/>
            <person name="Irie N."/>
        </authorList>
    </citation>
    <scope>NUCLEOTIDE SEQUENCE [LARGE SCALE GENOMIC DNA]</scope>
    <source>
        <strain evidence="2">Daiwa-1</strain>
    </source>
</reference>
<dbReference type="KEGG" id="pss:102457339"/>
<dbReference type="EMBL" id="AGCU01035817">
    <property type="status" value="NOT_ANNOTATED_CDS"/>
    <property type="molecule type" value="Genomic_DNA"/>
</dbReference>
<dbReference type="EMBL" id="AGCU01035815">
    <property type="status" value="NOT_ANNOTATED_CDS"/>
    <property type="molecule type" value="Genomic_DNA"/>
</dbReference>
<dbReference type="AlphaFoldDB" id="K7F3Z9"/>
<accession>K7F3Z9</accession>
<dbReference type="OrthoDB" id="10006218at2759"/>
<keyword evidence="2" id="KW-1185">Reference proteome</keyword>
<dbReference type="RefSeq" id="XP_006115570.1">
    <property type="nucleotide sequence ID" value="XM_006115508.3"/>
</dbReference>
<reference evidence="1" key="3">
    <citation type="submission" date="2025-08" db="UniProtKB">
        <authorList>
            <consortium name="Ensembl"/>
        </authorList>
    </citation>
    <scope>IDENTIFICATION</scope>
</reference>